<reference evidence="1 2" key="1">
    <citation type="journal article" date="2011" name="BMC Genomics">
        <title>Insight into cross-talk between intra-amoebal pathogens.</title>
        <authorList>
            <person name="Gimenez G."/>
            <person name="Bertelli C."/>
            <person name="Moliner C."/>
            <person name="Robert C."/>
            <person name="Raoult D."/>
            <person name="Fournier P.E."/>
            <person name="Greub G."/>
        </authorList>
    </citation>
    <scope>NUCLEOTIDE SEQUENCE [LARGE SCALE GENOMIC DNA]</scope>
    <source>
        <strain evidence="1 2">LLAP12</strain>
    </source>
</reference>
<protein>
    <submittedName>
        <fullName evidence="1">Uncharacterized protein</fullName>
    </submittedName>
</protein>
<dbReference type="STRING" id="658187.LDG_6375"/>
<accession>G9EMB1</accession>
<name>G9EMB1_9GAMM</name>
<evidence type="ECO:0000313" key="2">
    <source>
        <dbReference type="Proteomes" id="UP000002770"/>
    </source>
</evidence>
<dbReference type="HOGENOM" id="CLU_3329468_0_0_6"/>
<gene>
    <name evidence="1" type="ORF">LDG_6375</name>
</gene>
<keyword evidence="2" id="KW-1185">Reference proteome</keyword>
<organism evidence="1 2">
    <name type="scientific">Legionella drancourtii LLAP12</name>
    <dbReference type="NCBI Taxonomy" id="658187"/>
    <lineage>
        <taxon>Bacteria</taxon>
        <taxon>Pseudomonadati</taxon>
        <taxon>Pseudomonadota</taxon>
        <taxon>Gammaproteobacteria</taxon>
        <taxon>Legionellales</taxon>
        <taxon>Legionellaceae</taxon>
        <taxon>Legionella</taxon>
    </lineage>
</organism>
<dbReference type="AlphaFoldDB" id="G9EMB1"/>
<proteinExistence type="predicted"/>
<evidence type="ECO:0000313" key="1">
    <source>
        <dbReference type="EMBL" id="EHL31711.1"/>
    </source>
</evidence>
<sequence length="38" mass="4673">MHKNIPLSHFLLRFILKLVFTVNNFSHFKVRKVLKYWG</sequence>
<dbReference type="EMBL" id="JH413811">
    <property type="protein sequence ID" value="EHL31711.1"/>
    <property type="molecule type" value="Genomic_DNA"/>
</dbReference>
<dbReference type="Proteomes" id="UP000002770">
    <property type="component" value="Unassembled WGS sequence"/>
</dbReference>
<dbReference type="InParanoid" id="G9EMB1"/>